<dbReference type="SMART" id="SM00593">
    <property type="entry name" value="RUN"/>
    <property type="match status" value="1"/>
</dbReference>
<gene>
    <name evidence="9" type="primary">Rusc2</name>
    <name evidence="9" type="ORF">MELVER_R10696</name>
</gene>
<dbReference type="GO" id="GO:0031410">
    <property type="term" value="C:cytoplasmic vesicle"/>
    <property type="evidence" value="ECO:0007669"/>
    <property type="project" value="TreeGrafter"/>
</dbReference>
<dbReference type="Pfam" id="PF14604">
    <property type="entry name" value="SH3_9"/>
    <property type="match status" value="1"/>
</dbReference>
<dbReference type="InterPro" id="IPR036028">
    <property type="entry name" value="SH3-like_dom_sf"/>
</dbReference>
<dbReference type="SUPFAM" id="SSF50044">
    <property type="entry name" value="SH3-domain"/>
    <property type="match status" value="1"/>
</dbReference>
<feature type="region of interest" description="Disordered" evidence="6">
    <location>
        <begin position="467"/>
        <end position="498"/>
    </location>
</feature>
<dbReference type="PROSITE" id="PS50002">
    <property type="entry name" value="SH3"/>
    <property type="match status" value="1"/>
</dbReference>
<feature type="region of interest" description="Disordered" evidence="6">
    <location>
        <begin position="1327"/>
        <end position="1452"/>
    </location>
</feature>
<feature type="region of interest" description="Disordered" evidence="6">
    <location>
        <begin position="398"/>
        <end position="429"/>
    </location>
</feature>
<feature type="region of interest" description="Disordered" evidence="6">
    <location>
        <begin position="1498"/>
        <end position="1525"/>
    </location>
</feature>
<feature type="region of interest" description="Disordered" evidence="6">
    <location>
        <begin position="640"/>
        <end position="675"/>
    </location>
</feature>
<feature type="compositionally biased region" description="Low complexity" evidence="6">
    <location>
        <begin position="901"/>
        <end position="914"/>
    </location>
</feature>
<evidence type="ECO:0000256" key="6">
    <source>
        <dbReference type="SAM" id="MobiDB-lite"/>
    </source>
</evidence>
<dbReference type="Proteomes" id="UP000538725">
    <property type="component" value="Unassembled WGS sequence"/>
</dbReference>
<dbReference type="InterPro" id="IPR047342">
    <property type="entry name" value="RUN_RUSC2"/>
</dbReference>
<evidence type="ECO:0000256" key="2">
    <source>
        <dbReference type="ARBA" id="ARBA00022443"/>
    </source>
</evidence>
<feature type="non-terminal residue" evidence="9">
    <location>
        <position position="1"/>
    </location>
</feature>
<dbReference type="SMART" id="SM00326">
    <property type="entry name" value="SH3"/>
    <property type="match status" value="1"/>
</dbReference>
<dbReference type="InterPro" id="IPR047343">
    <property type="entry name" value="RUSC1_2"/>
</dbReference>
<sequence>TMDSPPKLTGETLIVHHIPLVHCQVPDRQCCSVSKRTNPFCQPELSITRTSALPDRDLSQTDSLVYSSFLQTSETSAEASDNKERKARDLIVPSVSKRHNPFLLSEGEDLSIFGDDLGQKSFHLHNSLVDGKPPFSLQDLALPPFHLHDSNHIVKSWNMASRSGVVDGQEDKLSGDDIQKRNNANRCHQASERMELDECSCHRGSSSNFSFDSGDQEWNQNTGESLRNQDALHRTCSCSSSEIQHCRCYSSSSQSEVIDQQMGYISDSSCNSSDGVLVNFSALYNKMNGQSQSNLNSANLSCDSSFCSHSDTGAFYLDLHSSPTESKMSCESHNPESSGKVCGCQHSSSPVLDANCNSYHLHCEPCTSESSDLTACFQSQARLVVATQNYYKLVTCDLSSQSSPSPAGSSITSCSEDQTKGSPAQPTEYYLFRRPDLRQEEGNVECGEEDPKGDSSQNMIEGQVYVNVSPPNLNTSRQRSRSYDQNLDRSPGSRLGSLERMVSCPVKLSESPAIPIQSSPPKRVTSFAELAKGRKKNGTSPPLRSSGDSSLEFSPIPETQRDCPAFLEERARRSQSLPPMPFIHGLNRSCEGFCLNHAFGDSQALCSTKDSISSEKVPSGHGAGEQASLSLLMEADASFSGSSASSHGQKDVRARADGGGTDSKPVVRYSKDQRPTTLPIQPFVFQHHFSKPPKARALHSHFASSLSQLYSLSSNRPASQQISTSQSSALATSAEQAAVAGSQAHGTLVTQRSADGAASRGDGGTRKPGPETTRPSPLGSYSPVRCNVPFFQSVDSSSSPTAERAEDSQPPRSRSCPISANLLPTRSSPAVSAMQPTKATKADTLRQKENPKLIPKKEAPLEPSPPLSEYRLHSGSLPPLSVGGMSMSRVGGHADSHWRSGSETSSSGPLSSMGIRPVNANHLSPQALKWREYRRRNPLGLDRVSGLPSLAGSLDRRQQEPRLNRGNPIFELPGALSTSHFHCKLNGQSMRQLQLTYNDFFPDYFSLAEKPPAEFCLSPDGNTESISIDLLQKKGLVKAINTAVDLIVAHFGTSRDPGVKAKLGNSSVSPNVGHLILKYLCPAVRDILSDGLKAYVLDMIIGQRRNIPWSVVEASTQLGPSTKLLHSLYSKISQYTELTNHTMRFNAFIFGLLNIRSLEFWFNHLYNHEDIILAHYQPVGFLCLSHSVCQPLFEELLLLLQPLSLLPFNLDLLFEHHLMQMGKEQQQQKELLRVKQDLLLSVHSTLQLMRTRGSSEDPDGCSTAPETCQGRARDEGDREEEQSKTQESTWEGKKDKQAGWWYQLMQTSQIYIESSAEGSKFIRSEKKKAALNPAPRSVETHKAPPPREGVVEGAEACPIAEGTLEERPKAASKPSPGTVEEPLEKPQQVVVGEEVKERSWPFWMGSPPDSVLTELKRSKEKETQQRVGAAAAAAAPQEDSSTSTSEGSQPIKWGHLFGSRKVQKEPRQQNRLPSGWLSLDKSVFQLVAQTVGASMWREAAPEPDPPHPEPPEAPSVARPAQGMSPHPTCEVKALCHHIATEAGQLSFNKGDILQVISKVDGDWLQCSLGSEKGLVPIMYVTHPEDEDY</sequence>
<dbReference type="InterPro" id="IPR001452">
    <property type="entry name" value="SH3_domain"/>
</dbReference>
<feature type="compositionally biased region" description="Basic and acidic residues" evidence="6">
    <location>
        <begin position="1414"/>
        <end position="1424"/>
    </location>
</feature>
<dbReference type="SUPFAM" id="SSF140741">
    <property type="entry name" value="RUN domain-like"/>
    <property type="match status" value="1"/>
</dbReference>
<organism evidence="9 10">
    <name type="scientific">Melanocharis versteri</name>
    <name type="common">Fan-tailed berrypecker</name>
    <dbReference type="NCBI Taxonomy" id="254552"/>
    <lineage>
        <taxon>Eukaryota</taxon>
        <taxon>Metazoa</taxon>
        <taxon>Chordata</taxon>
        <taxon>Craniata</taxon>
        <taxon>Vertebrata</taxon>
        <taxon>Euteleostomi</taxon>
        <taxon>Archelosauria</taxon>
        <taxon>Archosauria</taxon>
        <taxon>Dinosauria</taxon>
        <taxon>Saurischia</taxon>
        <taxon>Theropoda</taxon>
        <taxon>Coelurosauria</taxon>
        <taxon>Aves</taxon>
        <taxon>Neognathae</taxon>
        <taxon>Neoaves</taxon>
        <taxon>Telluraves</taxon>
        <taxon>Australaves</taxon>
        <taxon>Passeriformes</taxon>
        <taxon>Passeroidea</taxon>
        <taxon>Melanocharitidae</taxon>
        <taxon>Melanocharis</taxon>
    </lineage>
</organism>
<evidence type="ECO:0000313" key="10">
    <source>
        <dbReference type="Proteomes" id="UP000538725"/>
    </source>
</evidence>
<dbReference type="PROSITE" id="PS50826">
    <property type="entry name" value="RUN"/>
    <property type="match status" value="1"/>
</dbReference>
<feature type="non-terminal residue" evidence="9">
    <location>
        <position position="1588"/>
    </location>
</feature>
<proteinExistence type="predicted"/>
<evidence type="ECO:0000259" key="7">
    <source>
        <dbReference type="PROSITE" id="PS50002"/>
    </source>
</evidence>
<reference evidence="9 10" key="1">
    <citation type="submission" date="2019-09" db="EMBL/GenBank/DDBJ databases">
        <title>Bird 10,000 Genomes (B10K) Project - Family phase.</title>
        <authorList>
            <person name="Zhang G."/>
        </authorList>
    </citation>
    <scope>NUCLEOTIDE SEQUENCE [LARGE SCALE GENOMIC DNA]</scope>
    <source>
        <strain evidence="9">B10K-DU-029-37</strain>
        <tissue evidence="9">Liver</tissue>
    </source>
</reference>
<accession>A0A7K7ZAN8</accession>
<feature type="region of interest" description="Disordered" evidence="6">
    <location>
        <begin position="532"/>
        <end position="557"/>
    </location>
</feature>
<dbReference type="Pfam" id="PF02759">
    <property type="entry name" value="RUN"/>
    <property type="match status" value="1"/>
</dbReference>
<feature type="domain" description="RUN" evidence="8">
    <location>
        <begin position="1071"/>
        <end position="1215"/>
    </location>
</feature>
<keyword evidence="10" id="KW-1185">Reference proteome</keyword>
<feature type="compositionally biased region" description="Basic and acidic residues" evidence="6">
    <location>
        <begin position="840"/>
        <end position="860"/>
    </location>
</feature>
<evidence type="ECO:0000259" key="8">
    <source>
        <dbReference type="PROSITE" id="PS50826"/>
    </source>
</evidence>
<evidence type="ECO:0000256" key="5">
    <source>
        <dbReference type="PROSITE-ProRule" id="PRU00192"/>
    </source>
</evidence>
<protein>
    <submittedName>
        <fullName evidence="9">RUSC2 protein</fullName>
    </submittedName>
</protein>
<feature type="region of interest" description="Disordered" evidence="6">
    <location>
        <begin position="891"/>
        <end position="917"/>
    </location>
</feature>
<dbReference type="Gene3D" id="1.20.58.900">
    <property type="match status" value="1"/>
</dbReference>
<keyword evidence="3" id="KW-0963">Cytoplasm</keyword>
<feature type="compositionally biased region" description="Low complexity" evidence="6">
    <location>
        <begin position="399"/>
        <end position="415"/>
    </location>
</feature>
<feature type="compositionally biased region" description="Polar residues" evidence="6">
    <location>
        <begin position="1438"/>
        <end position="1448"/>
    </location>
</feature>
<feature type="region of interest" description="Disordered" evidence="6">
    <location>
        <begin position="1250"/>
        <end position="1292"/>
    </location>
</feature>
<feature type="domain" description="SH3" evidence="7">
    <location>
        <begin position="1526"/>
        <end position="1585"/>
    </location>
</feature>
<name>A0A7K7ZAN8_9PASE</name>
<feature type="compositionally biased region" description="Basic and acidic residues" evidence="6">
    <location>
        <begin position="1271"/>
        <end position="1292"/>
    </location>
</feature>
<dbReference type="InterPro" id="IPR004012">
    <property type="entry name" value="Run_dom"/>
</dbReference>
<dbReference type="EMBL" id="VZTG01001216">
    <property type="protein sequence ID" value="NXA86591.1"/>
    <property type="molecule type" value="Genomic_DNA"/>
</dbReference>
<evidence type="ECO:0000313" key="9">
    <source>
        <dbReference type="EMBL" id="NXA86591.1"/>
    </source>
</evidence>
<evidence type="ECO:0000256" key="1">
    <source>
        <dbReference type="ARBA" id="ARBA00004496"/>
    </source>
</evidence>
<keyword evidence="2 5" id="KW-0728">SH3 domain</keyword>
<evidence type="ECO:0000256" key="4">
    <source>
        <dbReference type="ARBA" id="ARBA00022553"/>
    </source>
</evidence>
<dbReference type="PANTHER" id="PTHR15591">
    <property type="entry name" value="RUN AND SH3 DOMAIN CONTAINING"/>
    <property type="match status" value="1"/>
</dbReference>
<feature type="compositionally biased region" description="Polar residues" evidence="6">
    <location>
        <begin position="538"/>
        <end position="552"/>
    </location>
</feature>
<dbReference type="CDD" id="cd11957">
    <property type="entry name" value="SH3_RUSC2"/>
    <property type="match status" value="1"/>
</dbReference>
<feature type="region of interest" description="Disordered" evidence="6">
    <location>
        <begin position="741"/>
        <end position="870"/>
    </location>
</feature>
<dbReference type="Gene3D" id="2.30.30.40">
    <property type="entry name" value="SH3 Domains"/>
    <property type="match status" value="1"/>
</dbReference>
<dbReference type="InterPro" id="IPR037213">
    <property type="entry name" value="Run_dom_sf"/>
</dbReference>
<dbReference type="FunFam" id="1.20.58.900:FF:000006">
    <property type="entry name" value="RUN and SH3 domain containing 1"/>
    <property type="match status" value="1"/>
</dbReference>
<comment type="subcellular location">
    <subcellularLocation>
        <location evidence="1">Cytoplasm</location>
    </subcellularLocation>
</comment>
<comment type="caution">
    <text evidence="9">The sequence shown here is derived from an EMBL/GenBank/DDBJ whole genome shotgun (WGS) entry which is preliminary data.</text>
</comment>
<evidence type="ECO:0000256" key="3">
    <source>
        <dbReference type="ARBA" id="ARBA00022490"/>
    </source>
</evidence>
<dbReference type="CDD" id="cd17702">
    <property type="entry name" value="RUN_RUSC2"/>
    <property type="match status" value="1"/>
</dbReference>
<dbReference type="PANTHER" id="PTHR15591:SF14">
    <property type="entry name" value="AP-4 COMPLEX ACCESSORY SUBUNIT RUSC2"/>
    <property type="match status" value="1"/>
</dbReference>
<feature type="compositionally biased region" description="Polar residues" evidence="6">
    <location>
        <begin position="810"/>
        <end position="838"/>
    </location>
</feature>
<keyword evidence="4" id="KW-0597">Phosphoprotein</keyword>